<organism evidence="1">
    <name type="scientific">Zea mays</name>
    <name type="common">Maize</name>
    <dbReference type="NCBI Taxonomy" id="4577"/>
    <lineage>
        <taxon>Eukaryota</taxon>
        <taxon>Viridiplantae</taxon>
        <taxon>Streptophyta</taxon>
        <taxon>Embryophyta</taxon>
        <taxon>Tracheophyta</taxon>
        <taxon>Spermatophyta</taxon>
        <taxon>Magnoliopsida</taxon>
        <taxon>Liliopsida</taxon>
        <taxon>Poales</taxon>
        <taxon>Poaceae</taxon>
        <taxon>PACMAD clade</taxon>
        <taxon>Panicoideae</taxon>
        <taxon>Andropogonodae</taxon>
        <taxon>Andropogoneae</taxon>
        <taxon>Tripsacinae</taxon>
        <taxon>Zea</taxon>
    </lineage>
</organism>
<dbReference type="PANTHER" id="PTHR48040:SF13">
    <property type="entry name" value="ABC TRANSPORTER G FAMILY MEMBER 31"/>
    <property type="match status" value="1"/>
</dbReference>
<dbReference type="InParanoid" id="A0A1D6LKK7"/>
<reference evidence="1" key="1">
    <citation type="submission" date="2015-12" db="EMBL/GenBank/DDBJ databases">
        <title>Update maize B73 reference genome by single molecule sequencing technologies.</title>
        <authorList>
            <consortium name="Maize Genome Sequencing Project"/>
            <person name="Ware D."/>
        </authorList>
    </citation>
    <scope>NUCLEOTIDE SEQUENCE</scope>
    <source>
        <tissue evidence="1">Seedling</tissue>
    </source>
</reference>
<dbReference type="AlphaFoldDB" id="A0A1D6LKK7"/>
<gene>
    <name evidence="1" type="ORF">ZEAMMB73_Zm00001d036063</name>
</gene>
<evidence type="ECO:0000313" key="1">
    <source>
        <dbReference type="EMBL" id="AQK80241.1"/>
    </source>
</evidence>
<dbReference type="EMBL" id="CM000782">
    <property type="protein sequence ID" value="AQK80241.1"/>
    <property type="molecule type" value="Genomic_DNA"/>
</dbReference>
<dbReference type="PANTHER" id="PTHR48040">
    <property type="entry name" value="PLEIOTROPIC DRUG RESISTANCE PROTEIN 1-LIKE ISOFORM X1"/>
    <property type="match status" value="1"/>
</dbReference>
<protein>
    <submittedName>
        <fullName evidence="1">Uncharacterized protein</fullName>
    </submittedName>
</protein>
<name>A0A1D6LKK7_MAIZE</name>
<accession>A0A1D6LKK7</accession>
<proteinExistence type="predicted"/>
<sequence length="161" mass="18429">MILPFQPLTMMFHKINYFVNMPKEFIEEVMALVELDQLRYALVGKQGSTGLSTEQRKCLTNFSNFVAYCSRLPELPYFFLAKELFCLLLNLNLGGILLQLSAYDTIKCFSKILVLHTRPFLSDTNIVSSNAGNFNLLEDRAFLLDFVFNYPCKGCVQVELS</sequence>